<protein>
    <submittedName>
        <fullName evidence="1">Uncharacterized protein</fullName>
    </submittedName>
</protein>
<dbReference type="EMBL" id="AJWJ01000351">
    <property type="protein sequence ID" value="KAF2071674.1"/>
    <property type="molecule type" value="Genomic_DNA"/>
</dbReference>
<evidence type="ECO:0000313" key="2">
    <source>
        <dbReference type="Proteomes" id="UP000695562"/>
    </source>
</evidence>
<evidence type="ECO:0000313" key="1">
    <source>
        <dbReference type="EMBL" id="KAF2071674.1"/>
    </source>
</evidence>
<gene>
    <name evidence="1" type="ORF">CYY_007007</name>
</gene>
<sequence length="94" mass="10643">MDSCFEDTPISTTTVVVKRELFIVDESKGDSKRSYLINKKRVMTTKTCTTITPTSTSTTTTTTTSKSITKKRLYLSQRIELLDRLNRLGTKSDK</sequence>
<organism evidence="1 2">
    <name type="scientific">Polysphondylium violaceum</name>
    <dbReference type="NCBI Taxonomy" id="133409"/>
    <lineage>
        <taxon>Eukaryota</taxon>
        <taxon>Amoebozoa</taxon>
        <taxon>Evosea</taxon>
        <taxon>Eumycetozoa</taxon>
        <taxon>Dictyostelia</taxon>
        <taxon>Dictyosteliales</taxon>
        <taxon>Dictyosteliaceae</taxon>
        <taxon>Polysphondylium</taxon>
    </lineage>
</organism>
<comment type="caution">
    <text evidence="1">The sequence shown here is derived from an EMBL/GenBank/DDBJ whole genome shotgun (WGS) entry which is preliminary data.</text>
</comment>
<reference evidence="1" key="1">
    <citation type="submission" date="2020-01" db="EMBL/GenBank/DDBJ databases">
        <title>Development of genomics and gene disruption for Polysphondylium violaceum indicates a role for the polyketide synthase stlB in stalk morphogenesis.</title>
        <authorList>
            <person name="Narita B."/>
            <person name="Kawabe Y."/>
            <person name="Kin K."/>
            <person name="Saito T."/>
            <person name="Gibbs R."/>
            <person name="Kuspa A."/>
            <person name="Muzny D."/>
            <person name="Queller D."/>
            <person name="Richards S."/>
            <person name="Strassman J."/>
            <person name="Sucgang R."/>
            <person name="Worley K."/>
            <person name="Schaap P."/>
        </authorList>
    </citation>
    <scope>NUCLEOTIDE SEQUENCE</scope>
    <source>
        <strain evidence="1">QSvi11</strain>
    </source>
</reference>
<proteinExistence type="predicted"/>
<name>A0A8J4PSH7_9MYCE</name>
<accession>A0A8J4PSH7</accession>
<dbReference type="Proteomes" id="UP000695562">
    <property type="component" value="Unassembled WGS sequence"/>
</dbReference>
<keyword evidence="2" id="KW-1185">Reference proteome</keyword>
<dbReference type="AlphaFoldDB" id="A0A8J4PSH7"/>